<evidence type="ECO:0000313" key="2">
    <source>
        <dbReference type="Proteomes" id="UP000269226"/>
    </source>
</evidence>
<dbReference type="Gene3D" id="3.90.550.20">
    <property type="match status" value="1"/>
</dbReference>
<reference evidence="1 2" key="1">
    <citation type="submission" date="2018-01" db="EMBL/GenBank/DDBJ databases">
        <title>Whole genome sequence of Melissococcus plutonius DAT561.</title>
        <authorList>
            <person name="Okumura K."/>
            <person name="Takamatsu D."/>
            <person name="Okura M."/>
        </authorList>
    </citation>
    <scope>NUCLEOTIDE SEQUENCE [LARGE SCALE GENOMIC DNA]</scope>
    <source>
        <strain evidence="1 2">DAT561</strain>
    </source>
</reference>
<sequence>MNLLNRLKEGISKKNLLEMIYFCIIVLKPVNRKFQLKLGSEKRAENTFNYLYKHYYPLIKNRPKYSGELHEKTNIIWICWLQGEENAPELIKVCIRSIRKYNPNKKIIILDEKTLSKYATFPNYILEKRAKGIISNAHFSDLLRAQILVTYGGTWMDATLLCTDVPQDYLTNSALFVYRTFYDNHSQNPIVASSWFLSAEKNNDILTATRDMLFSYWEKHNTLMNYYLFHIFFTIATKKYSEQWEAVPKLSNANPHFLQFELKKQFNQELFDQVRKISPIHKLTYKGLEQTDKNSFYRRLLKERI</sequence>
<dbReference type="GO" id="GO:0016757">
    <property type="term" value="F:glycosyltransferase activity"/>
    <property type="evidence" value="ECO:0007669"/>
    <property type="project" value="InterPro"/>
</dbReference>
<organism evidence="1 2">
    <name type="scientific">Melissococcus plutonius</name>
    <dbReference type="NCBI Taxonomy" id="33970"/>
    <lineage>
        <taxon>Bacteria</taxon>
        <taxon>Bacillati</taxon>
        <taxon>Bacillota</taxon>
        <taxon>Bacilli</taxon>
        <taxon>Lactobacillales</taxon>
        <taxon>Enterococcaceae</taxon>
        <taxon>Melissococcus</taxon>
    </lineage>
</organism>
<dbReference type="RefSeq" id="WP_126347244.1">
    <property type="nucleotide sequence ID" value="NZ_AP018492.1"/>
</dbReference>
<dbReference type="Pfam" id="PF05704">
    <property type="entry name" value="Caps_synth"/>
    <property type="match status" value="1"/>
</dbReference>
<name>A0A2Z5Y2Y9_9ENTE</name>
<gene>
    <name evidence="1" type="ORF">DAT561_1107</name>
</gene>
<accession>A0A2Z5Y2Y9</accession>
<dbReference type="InterPro" id="IPR008441">
    <property type="entry name" value="AfumC-like_glycosyl_Trfase"/>
</dbReference>
<dbReference type="EMBL" id="AP018492">
    <property type="protein sequence ID" value="BBC61215.1"/>
    <property type="molecule type" value="Genomic_DNA"/>
</dbReference>
<evidence type="ECO:0000313" key="1">
    <source>
        <dbReference type="EMBL" id="BBC61215.1"/>
    </source>
</evidence>
<proteinExistence type="predicted"/>
<dbReference type="AlphaFoldDB" id="A0A2Z5Y2Y9"/>
<dbReference type="GeneID" id="60511011"/>
<dbReference type="Proteomes" id="UP000269226">
    <property type="component" value="Chromosome"/>
</dbReference>
<protein>
    <submittedName>
        <fullName evidence="1">Capsular polysaccharide synthesis protein</fullName>
    </submittedName>
</protein>
<dbReference type="InterPro" id="IPR029044">
    <property type="entry name" value="Nucleotide-diphossugar_trans"/>
</dbReference>
<dbReference type="SUPFAM" id="SSF53448">
    <property type="entry name" value="Nucleotide-diphospho-sugar transferases"/>
    <property type="match status" value="1"/>
</dbReference>